<feature type="transmembrane region" description="Helical" evidence="1">
    <location>
        <begin position="28"/>
        <end position="46"/>
    </location>
</feature>
<dbReference type="InterPro" id="IPR037185">
    <property type="entry name" value="EmrE-like"/>
</dbReference>
<dbReference type="EMBL" id="AZHX01001837">
    <property type="protein sequence ID" value="ETW99434.1"/>
    <property type="molecule type" value="Genomic_DNA"/>
</dbReference>
<sequence>SAGVVLMNMGRDVGPDGWRRAFHLDRGGVLAVVCSVILVCFSFMVKRGWQILVQDNPHLQDGVFEGLVLICFFVTAIDVAILTIYLLLRHPGQFRHVRRLWPRMFMVGTASAANALMWYWAFSLTLVAYVAAVGQLESVLSVLIGLLIWREYEVWRQLPGIALLIGGMILVVLE</sequence>
<evidence type="ECO:0000313" key="2">
    <source>
        <dbReference type="EMBL" id="ETW99434.1"/>
    </source>
</evidence>
<dbReference type="SUPFAM" id="SSF103481">
    <property type="entry name" value="Multidrug resistance efflux transporter EmrE"/>
    <property type="match status" value="1"/>
</dbReference>
<comment type="caution">
    <text evidence="2">The sequence shown here is derived from an EMBL/GenBank/DDBJ whole genome shotgun (WGS) entry which is preliminary data.</text>
</comment>
<protein>
    <recommendedName>
        <fullName evidence="4">EamA domain-containing protein</fullName>
    </recommendedName>
</protein>
<accession>W4LNH9</accession>
<feature type="transmembrane region" description="Helical" evidence="1">
    <location>
        <begin position="66"/>
        <end position="88"/>
    </location>
</feature>
<name>W4LNH9_9BACT</name>
<organism evidence="2 3">
    <name type="scientific">Candidatus Entotheonella gemina</name>
    <dbReference type="NCBI Taxonomy" id="1429439"/>
    <lineage>
        <taxon>Bacteria</taxon>
        <taxon>Pseudomonadati</taxon>
        <taxon>Nitrospinota/Tectimicrobiota group</taxon>
        <taxon>Candidatus Tectimicrobiota</taxon>
        <taxon>Candidatus Entotheonellia</taxon>
        <taxon>Candidatus Entotheonellales</taxon>
        <taxon>Candidatus Entotheonellaceae</taxon>
        <taxon>Candidatus Entotheonella</taxon>
    </lineage>
</organism>
<evidence type="ECO:0008006" key="4">
    <source>
        <dbReference type="Google" id="ProtNLM"/>
    </source>
</evidence>
<keyword evidence="1" id="KW-0812">Transmembrane</keyword>
<gene>
    <name evidence="2" type="ORF">ETSY2_40885</name>
</gene>
<proteinExistence type="predicted"/>
<dbReference type="Proteomes" id="UP000019140">
    <property type="component" value="Unassembled WGS sequence"/>
</dbReference>
<evidence type="ECO:0000313" key="3">
    <source>
        <dbReference type="Proteomes" id="UP000019140"/>
    </source>
</evidence>
<feature type="transmembrane region" description="Helical" evidence="1">
    <location>
        <begin position="100"/>
        <end position="120"/>
    </location>
</feature>
<reference evidence="2 3" key="1">
    <citation type="journal article" date="2014" name="Nature">
        <title>An environmental bacterial taxon with a large and distinct metabolic repertoire.</title>
        <authorList>
            <person name="Wilson M.C."/>
            <person name="Mori T."/>
            <person name="Ruckert C."/>
            <person name="Uria A.R."/>
            <person name="Helf M.J."/>
            <person name="Takada K."/>
            <person name="Gernert C."/>
            <person name="Steffens U.A."/>
            <person name="Heycke N."/>
            <person name="Schmitt S."/>
            <person name="Rinke C."/>
            <person name="Helfrich E.J."/>
            <person name="Brachmann A.O."/>
            <person name="Gurgui C."/>
            <person name="Wakimoto T."/>
            <person name="Kracht M."/>
            <person name="Crusemann M."/>
            <person name="Hentschel U."/>
            <person name="Abe I."/>
            <person name="Matsunaga S."/>
            <person name="Kalinowski J."/>
            <person name="Takeyama H."/>
            <person name="Piel J."/>
        </authorList>
    </citation>
    <scope>NUCLEOTIDE SEQUENCE [LARGE SCALE GENOMIC DNA]</scope>
    <source>
        <strain evidence="3">TSY2</strain>
    </source>
</reference>
<feature type="transmembrane region" description="Helical" evidence="1">
    <location>
        <begin position="154"/>
        <end position="173"/>
    </location>
</feature>
<feature type="non-terminal residue" evidence="2">
    <location>
        <position position="1"/>
    </location>
</feature>
<evidence type="ECO:0000256" key="1">
    <source>
        <dbReference type="SAM" id="Phobius"/>
    </source>
</evidence>
<feature type="transmembrane region" description="Helical" evidence="1">
    <location>
        <begin position="126"/>
        <end position="147"/>
    </location>
</feature>
<keyword evidence="1" id="KW-1133">Transmembrane helix</keyword>
<dbReference type="HOGENOM" id="CLU_1535655_0_0_7"/>
<keyword evidence="3" id="KW-1185">Reference proteome</keyword>
<keyword evidence="1" id="KW-0472">Membrane</keyword>
<dbReference type="AlphaFoldDB" id="W4LNH9"/>